<dbReference type="Gene3D" id="3.30.420.10">
    <property type="entry name" value="Ribonuclease H-like superfamily/Ribonuclease H"/>
    <property type="match status" value="1"/>
</dbReference>
<comment type="caution">
    <text evidence="4">The sequence shown here is derived from an EMBL/GenBank/DDBJ whole genome shotgun (WGS) entry which is preliminary data.</text>
</comment>
<keyword evidence="5" id="KW-1185">Reference proteome</keyword>
<keyword evidence="3" id="KW-0472">Membrane</keyword>
<dbReference type="PANTHER" id="PTHR33223:SF10">
    <property type="entry name" value="AMINOTRANSFERASE-LIKE PLANT MOBILE DOMAIN-CONTAINING PROTEIN"/>
    <property type="match status" value="1"/>
</dbReference>
<feature type="compositionally biased region" description="Basic and acidic residues" evidence="2">
    <location>
        <begin position="483"/>
        <end position="494"/>
    </location>
</feature>
<dbReference type="GO" id="GO:0003676">
    <property type="term" value="F:nucleic acid binding"/>
    <property type="evidence" value="ECO:0007669"/>
    <property type="project" value="InterPro"/>
</dbReference>
<feature type="region of interest" description="Disordered" evidence="2">
    <location>
        <begin position="551"/>
        <end position="573"/>
    </location>
</feature>
<dbReference type="Proteomes" id="UP000325081">
    <property type="component" value="Unassembled WGS sequence"/>
</dbReference>
<reference evidence="5" key="1">
    <citation type="journal article" date="2019" name="Curr. Biol.">
        <title>Genome Sequence of Striga asiatica Provides Insight into the Evolution of Plant Parasitism.</title>
        <authorList>
            <person name="Yoshida S."/>
            <person name="Kim S."/>
            <person name="Wafula E.K."/>
            <person name="Tanskanen J."/>
            <person name="Kim Y.M."/>
            <person name="Honaas L."/>
            <person name="Yang Z."/>
            <person name="Spallek T."/>
            <person name="Conn C.E."/>
            <person name="Ichihashi Y."/>
            <person name="Cheong K."/>
            <person name="Cui S."/>
            <person name="Der J.P."/>
            <person name="Gundlach H."/>
            <person name="Jiao Y."/>
            <person name="Hori C."/>
            <person name="Ishida J.K."/>
            <person name="Kasahara H."/>
            <person name="Kiba T."/>
            <person name="Kim M.S."/>
            <person name="Koo N."/>
            <person name="Laohavisit A."/>
            <person name="Lee Y.H."/>
            <person name="Lumba S."/>
            <person name="McCourt P."/>
            <person name="Mortimer J.C."/>
            <person name="Mutuku J.M."/>
            <person name="Nomura T."/>
            <person name="Sasaki-Sekimoto Y."/>
            <person name="Seto Y."/>
            <person name="Wang Y."/>
            <person name="Wakatake T."/>
            <person name="Sakakibara H."/>
            <person name="Demura T."/>
            <person name="Yamaguchi S."/>
            <person name="Yoneyama K."/>
            <person name="Manabe R.I."/>
            <person name="Nelson D.C."/>
            <person name="Schulman A.H."/>
            <person name="Timko M.P."/>
            <person name="dePamphilis C.W."/>
            <person name="Choi D."/>
            <person name="Shirasu K."/>
        </authorList>
    </citation>
    <scope>NUCLEOTIDE SEQUENCE [LARGE SCALE GENOMIC DNA]</scope>
    <source>
        <strain evidence="5">cv. UVA1</strain>
    </source>
</reference>
<feature type="region of interest" description="Disordered" evidence="2">
    <location>
        <begin position="419"/>
        <end position="438"/>
    </location>
</feature>
<name>A0A5A7P802_STRAF</name>
<keyword evidence="3" id="KW-1133">Transmembrane helix</keyword>
<feature type="region of interest" description="Disordered" evidence="2">
    <location>
        <begin position="479"/>
        <end position="505"/>
    </location>
</feature>
<evidence type="ECO:0000313" key="4">
    <source>
        <dbReference type="EMBL" id="GER28787.1"/>
    </source>
</evidence>
<feature type="region of interest" description="Disordered" evidence="2">
    <location>
        <begin position="592"/>
        <end position="615"/>
    </location>
</feature>
<protein>
    <submittedName>
        <fullName evidence="4">Gag-pol polyprotein</fullName>
    </submittedName>
</protein>
<evidence type="ECO:0000313" key="5">
    <source>
        <dbReference type="Proteomes" id="UP000325081"/>
    </source>
</evidence>
<feature type="coiled-coil region" evidence="1">
    <location>
        <begin position="113"/>
        <end position="140"/>
    </location>
</feature>
<keyword evidence="1" id="KW-0175">Coiled coil</keyword>
<evidence type="ECO:0000256" key="3">
    <source>
        <dbReference type="SAM" id="Phobius"/>
    </source>
</evidence>
<sequence>MHIKSSSRSLIGIDKAEHQNSGSRGVVQSREVVPKATSESKRHLGIMSSPKSRDRQGATPVNQLAGCHAVIIAYVFANVIAAPMIVPPAARPLFQQPKNPADLRQQIERNRCARCDTSEIEVLRKKVAELEARHTNQVRLPLHPRMSEPGHVYLEVDSPLAPELTRGPLPGKVKVPQIGLYYGTADPDAHFGHYTSWMDLHGADDALRCRMFSLTLGPKAQKWYYSLPAESIQYWHQLRSAFKSHFIGANLKDYVARFNEHVQNMEPCHPETLIVSAISVLKPKSMFRWALCQNKPSIFQEFLVRAQQHIIAEESMSIPDLEFTSSKGQKPTPENEKKKKHFNNPSKNPQFKEPFKSDPSDPEVKAARRQYKEDLTAGYRSIYSAGVAAVYQEIKGKGIIPSPTCKNPQKLTGHILPTISPHEADRKPPNEDVTPPSTSLHQIASSILQTPLLDFVNRRLKNLCRSSSKFQLSIPGEFPLSARSDDCPNEERRRPPPSTSRPAGVEKFAVIEQRLSSCFINHHRRPSPPLPVKPRAQPFAVEKTSPVPITVSVEPPSKIPATVDDPSPPPLPIRVREEPETATTAFLARVRRASAPRRPSVSQHQVARPHELDNNSSDLHSAAVCVLHQEIGGPFFGQELPHVLWAYRTTARSSTGETPFSLTYGSEAMIPVELGSPTYRYVNSKLRTRIFKVGDLVLKRIVGPDPGPLKSKWEGPFKISEVLTNGAYQIERPIQNKSVFQLTFCKKAQSALSRFYKKAQNALSRFFN</sequence>
<evidence type="ECO:0000256" key="2">
    <source>
        <dbReference type="SAM" id="MobiDB-lite"/>
    </source>
</evidence>
<dbReference type="InterPro" id="IPR036397">
    <property type="entry name" value="RNaseH_sf"/>
</dbReference>
<accession>A0A5A7P802</accession>
<evidence type="ECO:0000256" key="1">
    <source>
        <dbReference type="SAM" id="Coils"/>
    </source>
</evidence>
<organism evidence="4 5">
    <name type="scientific">Striga asiatica</name>
    <name type="common">Asiatic witchweed</name>
    <name type="synonym">Buchnera asiatica</name>
    <dbReference type="NCBI Taxonomy" id="4170"/>
    <lineage>
        <taxon>Eukaryota</taxon>
        <taxon>Viridiplantae</taxon>
        <taxon>Streptophyta</taxon>
        <taxon>Embryophyta</taxon>
        <taxon>Tracheophyta</taxon>
        <taxon>Spermatophyta</taxon>
        <taxon>Magnoliopsida</taxon>
        <taxon>eudicotyledons</taxon>
        <taxon>Gunneridae</taxon>
        <taxon>Pentapetalae</taxon>
        <taxon>asterids</taxon>
        <taxon>lamiids</taxon>
        <taxon>Lamiales</taxon>
        <taxon>Orobanchaceae</taxon>
        <taxon>Buchnereae</taxon>
        <taxon>Striga</taxon>
    </lineage>
</organism>
<dbReference type="EMBL" id="BKCP01003113">
    <property type="protein sequence ID" value="GER28787.1"/>
    <property type="molecule type" value="Genomic_DNA"/>
</dbReference>
<gene>
    <name evidence="4" type="ORF">STAS_04605</name>
</gene>
<feature type="region of interest" description="Disordered" evidence="2">
    <location>
        <begin position="1"/>
        <end position="59"/>
    </location>
</feature>
<feature type="compositionally biased region" description="Basic and acidic residues" evidence="2">
    <location>
        <begin position="353"/>
        <end position="366"/>
    </location>
</feature>
<dbReference type="PANTHER" id="PTHR33223">
    <property type="entry name" value="CCHC-TYPE DOMAIN-CONTAINING PROTEIN"/>
    <property type="match status" value="1"/>
</dbReference>
<dbReference type="AlphaFoldDB" id="A0A5A7P802"/>
<feature type="transmembrane region" description="Helical" evidence="3">
    <location>
        <begin position="61"/>
        <end position="86"/>
    </location>
</feature>
<keyword evidence="3" id="KW-0812">Transmembrane</keyword>
<feature type="region of interest" description="Disordered" evidence="2">
    <location>
        <begin position="321"/>
        <end position="366"/>
    </location>
</feature>
<proteinExistence type="predicted"/>
<dbReference type="OrthoDB" id="1740536at2759"/>